<sequence>MSASSSPSSSLSPVVSFDWLEERLGTAGVKVVDASWYLPAHKRDPKAEYAAAHIPGAVFFDQDAISDPTSGLPHTLPAPEAFAAAVGALGLSDSDTIVVYDGPGYFSAPRAWWMLRVMGAANVFVLDGGFDAWKAEGRPVSDAETTIEPAVFSARFDEKAVTSFQDMKSIVASGSRQIADARSAGRFSGEEPEPRAGMRSGHMPGARNLPIGQLTEGGKLKSPEALRETFTAAGIDLDAPVVTSCGSGVTAAVISLALNSLGHENHTLYDGSWAEWGSRADTDVVTGKE</sequence>
<feature type="region of interest" description="Disordered" evidence="9">
    <location>
        <begin position="181"/>
        <end position="205"/>
    </location>
</feature>
<evidence type="ECO:0000259" key="10">
    <source>
        <dbReference type="PROSITE" id="PS50206"/>
    </source>
</evidence>
<name>A0A1Q9AG13_9HYPH</name>
<dbReference type="Pfam" id="PF00581">
    <property type="entry name" value="Rhodanese"/>
    <property type="match status" value="2"/>
</dbReference>
<comment type="subcellular location">
    <subcellularLocation>
        <location evidence="1">Cytoplasm</location>
    </subcellularLocation>
</comment>
<dbReference type="FunFam" id="3.40.250.10:FF:000015">
    <property type="entry name" value="Sulfurtransferase"/>
    <property type="match status" value="1"/>
</dbReference>
<dbReference type="InterPro" id="IPR001307">
    <property type="entry name" value="Thiosulphate_STrfase_CS"/>
</dbReference>
<dbReference type="GO" id="GO:0016784">
    <property type="term" value="F:3-mercaptopyruvate sulfurtransferase activity"/>
    <property type="evidence" value="ECO:0007669"/>
    <property type="project" value="UniProtKB-EC"/>
</dbReference>
<evidence type="ECO:0000256" key="5">
    <source>
        <dbReference type="ARBA" id="ARBA00051793"/>
    </source>
</evidence>
<evidence type="ECO:0000256" key="1">
    <source>
        <dbReference type="ARBA" id="ARBA00004496"/>
    </source>
</evidence>
<reference evidence="11 12" key="1">
    <citation type="submission" date="2016-09" db="EMBL/GenBank/DDBJ databases">
        <title>Rhizobium sp. nov., a novel species isolated from the rice rhizosphere.</title>
        <authorList>
            <person name="Zhao J."/>
            <person name="Zhang X."/>
        </authorList>
    </citation>
    <scope>NUCLEOTIDE SEQUENCE [LARGE SCALE GENOMIC DNA]</scope>
    <source>
        <strain evidence="11 12">MH17</strain>
    </source>
</reference>
<evidence type="ECO:0000313" key="11">
    <source>
        <dbReference type="EMBL" id="OLP53867.1"/>
    </source>
</evidence>
<dbReference type="FunFam" id="3.40.250.10:FF:000001">
    <property type="entry name" value="Sulfurtransferase"/>
    <property type="match status" value="1"/>
</dbReference>
<dbReference type="PROSITE" id="PS00380">
    <property type="entry name" value="RHODANESE_1"/>
    <property type="match status" value="1"/>
</dbReference>
<dbReference type="Proteomes" id="UP000186143">
    <property type="component" value="Unassembled WGS sequence"/>
</dbReference>
<comment type="catalytic activity">
    <reaction evidence="5">
        <text>2-oxo-3-sulfanylpropanoate + [thioredoxin]-dithiol = [thioredoxin]-disulfide + hydrogen sulfide + pyruvate + H(+)</text>
        <dbReference type="Rhea" id="RHEA:21740"/>
        <dbReference type="Rhea" id="RHEA-COMP:10698"/>
        <dbReference type="Rhea" id="RHEA-COMP:10700"/>
        <dbReference type="ChEBI" id="CHEBI:15361"/>
        <dbReference type="ChEBI" id="CHEBI:15378"/>
        <dbReference type="ChEBI" id="CHEBI:29919"/>
        <dbReference type="ChEBI" id="CHEBI:29950"/>
        <dbReference type="ChEBI" id="CHEBI:50058"/>
        <dbReference type="ChEBI" id="CHEBI:57678"/>
        <dbReference type="EC" id="2.8.1.2"/>
    </reaction>
    <physiologicalReaction direction="left-to-right" evidence="5">
        <dbReference type="Rhea" id="RHEA:21741"/>
    </physiologicalReaction>
</comment>
<dbReference type="PROSITE" id="PS50206">
    <property type="entry name" value="RHODANESE_3"/>
    <property type="match status" value="2"/>
</dbReference>
<dbReference type="InterPro" id="IPR036873">
    <property type="entry name" value="Rhodanese-like_dom_sf"/>
</dbReference>
<dbReference type="EC" id="2.8.1.2" evidence="6"/>
<accession>A0A1Q9AG13</accession>
<evidence type="ECO:0000256" key="2">
    <source>
        <dbReference type="ARBA" id="ARBA00022490"/>
    </source>
</evidence>
<dbReference type="PANTHER" id="PTHR11364:SF27">
    <property type="entry name" value="SULFURTRANSFERASE"/>
    <property type="match status" value="1"/>
</dbReference>
<evidence type="ECO:0000256" key="4">
    <source>
        <dbReference type="ARBA" id="ARBA00022737"/>
    </source>
</evidence>
<organism evidence="11 12">
    <name type="scientific">Xaviernesmea rhizosphaerae</name>
    <dbReference type="NCBI Taxonomy" id="1672749"/>
    <lineage>
        <taxon>Bacteria</taxon>
        <taxon>Pseudomonadati</taxon>
        <taxon>Pseudomonadota</taxon>
        <taxon>Alphaproteobacteria</taxon>
        <taxon>Hyphomicrobiales</taxon>
        <taxon>Rhizobiaceae</taxon>
        <taxon>Rhizobium/Agrobacterium group</taxon>
        <taxon>Xaviernesmea</taxon>
    </lineage>
</organism>
<gene>
    <name evidence="11" type="primary">sseA</name>
    <name evidence="11" type="ORF">BJF92_04585</name>
</gene>
<dbReference type="PANTHER" id="PTHR11364">
    <property type="entry name" value="THIOSULFATE SULFERTANSFERASE"/>
    <property type="match status" value="1"/>
</dbReference>
<dbReference type="CDD" id="cd01448">
    <property type="entry name" value="TST_Repeat_1"/>
    <property type="match status" value="1"/>
</dbReference>
<dbReference type="NCBIfam" id="NF008557">
    <property type="entry name" value="PRK11493.1"/>
    <property type="match status" value="1"/>
</dbReference>
<dbReference type="STRING" id="1672749.BJF92_04585"/>
<keyword evidence="11" id="KW-0670">Pyruvate</keyword>
<dbReference type="SMART" id="SM00450">
    <property type="entry name" value="RHOD"/>
    <property type="match status" value="2"/>
</dbReference>
<keyword evidence="3 11" id="KW-0808">Transferase</keyword>
<keyword evidence="2" id="KW-0963">Cytoplasm</keyword>
<protein>
    <recommendedName>
        <fullName evidence="7">3-mercaptopyruvate sulfurtransferase</fullName>
        <ecNumber evidence="6">2.8.1.2</ecNumber>
    </recommendedName>
    <alternativeName>
        <fullName evidence="8">Rhodanese-like protein</fullName>
    </alternativeName>
</protein>
<evidence type="ECO:0000256" key="7">
    <source>
        <dbReference type="ARBA" id="ARBA00070833"/>
    </source>
</evidence>
<evidence type="ECO:0000313" key="12">
    <source>
        <dbReference type="Proteomes" id="UP000186143"/>
    </source>
</evidence>
<dbReference type="InterPro" id="IPR045078">
    <property type="entry name" value="TST/MPST-like"/>
</dbReference>
<dbReference type="RefSeq" id="WP_245294815.1">
    <property type="nucleotide sequence ID" value="NZ_MKIO01000038.1"/>
</dbReference>
<proteinExistence type="predicted"/>
<dbReference type="EMBL" id="MKIO01000038">
    <property type="protein sequence ID" value="OLP53867.1"/>
    <property type="molecule type" value="Genomic_DNA"/>
</dbReference>
<evidence type="ECO:0000256" key="8">
    <source>
        <dbReference type="ARBA" id="ARBA00078354"/>
    </source>
</evidence>
<feature type="domain" description="Rhodanese" evidence="10">
    <location>
        <begin position="172"/>
        <end position="285"/>
    </location>
</feature>
<dbReference type="Gene3D" id="3.40.250.10">
    <property type="entry name" value="Rhodanese-like domain"/>
    <property type="match status" value="2"/>
</dbReference>
<dbReference type="InterPro" id="IPR001763">
    <property type="entry name" value="Rhodanese-like_dom"/>
</dbReference>
<keyword evidence="4" id="KW-0677">Repeat</keyword>
<evidence type="ECO:0000256" key="6">
    <source>
        <dbReference type="ARBA" id="ARBA00066832"/>
    </source>
</evidence>
<evidence type="ECO:0000256" key="3">
    <source>
        <dbReference type="ARBA" id="ARBA00022679"/>
    </source>
</evidence>
<evidence type="ECO:0000256" key="9">
    <source>
        <dbReference type="SAM" id="MobiDB-lite"/>
    </source>
</evidence>
<dbReference type="CDD" id="cd01449">
    <property type="entry name" value="TST_Repeat_2"/>
    <property type="match status" value="1"/>
</dbReference>
<comment type="caution">
    <text evidence="11">The sequence shown here is derived from an EMBL/GenBank/DDBJ whole genome shotgun (WGS) entry which is preliminary data.</text>
</comment>
<feature type="domain" description="Rhodanese" evidence="10">
    <location>
        <begin position="25"/>
        <end position="142"/>
    </location>
</feature>
<dbReference type="AlphaFoldDB" id="A0A1Q9AG13"/>
<dbReference type="GO" id="GO:0004792">
    <property type="term" value="F:thiosulfate-cyanide sulfurtransferase activity"/>
    <property type="evidence" value="ECO:0007669"/>
    <property type="project" value="InterPro"/>
</dbReference>
<dbReference type="GO" id="GO:0005737">
    <property type="term" value="C:cytoplasm"/>
    <property type="evidence" value="ECO:0007669"/>
    <property type="project" value="UniProtKB-SubCell"/>
</dbReference>
<dbReference type="SUPFAM" id="SSF52821">
    <property type="entry name" value="Rhodanese/Cell cycle control phosphatase"/>
    <property type="match status" value="2"/>
</dbReference>